<sequence length="63" mass="6539">MGVEIISGSRALSVRLRHPRGGANEAIGCSSPRLKTRGMLGVVGGRCAEEAVLGELDTQSVCE</sequence>
<evidence type="ECO:0000313" key="2">
    <source>
        <dbReference type="Proteomes" id="UP001642487"/>
    </source>
</evidence>
<accession>A0ABP0Y4B1</accession>
<reference evidence="1 2" key="1">
    <citation type="submission" date="2024-03" db="EMBL/GenBank/DDBJ databases">
        <authorList>
            <person name="Gkanogiannis A."/>
            <person name="Becerra Lopez-Lavalle L."/>
        </authorList>
    </citation>
    <scope>NUCLEOTIDE SEQUENCE [LARGE SCALE GENOMIC DNA]</scope>
</reference>
<protein>
    <submittedName>
        <fullName evidence="1">Uncharacterized protein</fullName>
    </submittedName>
</protein>
<proteinExistence type="predicted"/>
<name>A0ABP0Y4B1_9ROSI</name>
<organism evidence="1 2">
    <name type="scientific">Citrullus colocynthis</name>
    <name type="common">colocynth</name>
    <dbReference type="NCBI Taxonomy" id="252529"/>
    <lineage>
        <taxon>Eukaryota</taxon>
        <taxon>Viridiplantae</taxon>
        <taxon>Streptophyta</taxon>
        <taxon>Embryophyta</taxon>
        <taxon>Tracheophyta</taxon>
        <taxon>Spermatophyta</taxon>
        <taxon>Magnoliopsida</taxon>
        <taxon>eudicotyledons</taxon>
        <taxon>Gunneridae</taxon>
        <taxon>Pentapetalae</taxon>
        <taxon>rosids</taxon>
        <taxon>fabids</taxon>
        <taxon>Cucurbitales</taxon>
        <taxon>Cucurbitaceae</taxon>
        <taxon>Benincaseae</taxon>
        <taxon>Citrullus</taxon>
    </lineage>
</organism>
<gene>
    <name evidence="1" type="ORF">CITCOLO1_LOCUS5511</name>
</gene>
<dbReference type="Proteomes" id="UP001642487">
    <property type="component" value="Chromosome 11"/>
</dbReference>
<dbReference type="EMBL" id="OZ021745">
    <property type="protein sequence ID" value="CAK9313775.1"/>
    <property type="molecule type" value="Genomic_DNA"/>
</dbReference>
<evidence type="ECO:0000313" key="1">
    <source>
        <dbReference type="EMBL" id="CAK9313775.1"/>
    </source>
</evidence>
<keyword evidence="2" id="KW-1185">Reference proteome</keyword>